<dbReference type="AlphaFoldDB" id="A0A2M6P0U1"/>
<evidence type="ECO:0000256" key="3">
    <source>
        <dbReference type="SAM" id="SignalP"/>
    </source>
</evidence>
<dbReference type="Pfam" id="PF18895">
    <property type="entry name" value="T4SS_pilin"/>
    <property type="match status" value="1"/>
</dbReference>
<gene>
    <name evidence="4" type="ORF">COU30_02935</name>
</gene>
<feature type="compositionally biased region" description="Low complexity" evidence="1">
    <location>
        <begin position="186"/>
        <end position="209"/>
    </location>
</feature>
<feature type="signal peptide" evidence="3">
    <location>
        <begin position="1"/>
        <end position="20"/>
    </location>
</feature>
<comment type="caution">
    <text evidence="4">The sequence shown here is derived from an EMBL/GenBank/DDBJ whole genome shotgun (WGS) entry which is preliminary data.</text>
</comment>
<accession>A0A2M6P0U1</accession>
<organism evidence="4 5">
    <name type="scientific">Candidatus Magasanikbacteria bacterium CG10_big_fil_rev_8_21_14_0_10_38_6</name>
    <dbReference type="NCBI Taxonomy" id="1974647"/>
    <lineage>
        <taxon>Bacteria</taxon>
        <taxon>Candidatus Magasanikiibacteriota</taxon>
    </lineage>
</organism>
<proteinExistence type="predicted"/>
<name>A0A2M6P0U1_9BACT</name>
<evidence type="ECO:0000256" key="1">
    <source>
        <dbReference type="SAM" id="MobiDB-lite"/>
    </source>
</evidence>
<feature type="chain" id="PRO_5014663177" evidence="3">
    <location>
        <begin position="21"/>
        <end position="696"/>
    </location>
</feature>
<reference evidence="5" key="1">
    <citation type="submission" date="2017-09" db="EMBL/GenBank/DDBJ databases">
        <title>Depth-based differentiation of microbial function through sediment-hosted aquifers and enrichment of novel symbionts in the deep terrestrial subsurface.</title>
        <authorList>
            <person name="Probst A.J."/>
            <person name="Ladd B."/>
            <person name="Jarett J.K."/>
            <person name="Geller-Mcgrath D.E."/>
            <person name="Sieber C.M.K."/>
            <person name="Emerson J.B."/>
            <person name="Anantharaman K."/>
            <person name="Thomas B.C."/>
            <person name="Malmstrom R."/>
            <person name="Stieglmeier M."/>
            <person name="Klingl A."/>
            <person name="Woyke T."/>
            <person name="Ryan C.M."/>
            <person name="Banfield J.F."/>
        </authorList>
    </citation>
    <scope>NUCLEOTIDE SEQUENCE [LARGE SCALE GENOMIC DNA]</scope>
</reference>
<keyword evidence="2" id="KW-0812">Transmembrane</keyword>
<feature type="transmembrane region" description="Helical" evidence="2">
    <location>
        <begin position="387"/>
        <end position="406"/>
    </location>
</feature>
<evidence type="ECO:0000313" key="5">
    <source>
        <dbReference type="Proteomes" id="UP000228528"/>
    </source>
</evidence>
<keyword evidence="3" id="KW-0732">Signal</keyword>
<sequence length="696" mass="72952">MKYFFFLIASLVFFPSVVFGQITSNPQCVGLNDIDCLQAGGDSCEYDSQARSCFIAPDRFNAHGIARSQDMDVLIQEINMQSEQSLGRLTDFFAQDHGNTVLQEYDQFTAGLLTAARALDDGAGVLLSDINSTISQFEAQISSRIGPYGFAYNSLLASKSHIEQGQQQIQAGIQEMQALFNEGRQEAQNSQNSSEQQADAPPNNNNGADSNGVQQQCFCSVSFEPSFLVNLAVTCTVTDLKLIAPLNSRVALSELYRSIPTAQCPDKDSIKNQFGSQIDMSASVSITESTCTQAIGQLTAMIPSELASISGSCQIVTGQQSNITTIPISGSGASTGGSASRSGGTQGGIAESDPGVVHLINPIGGSVDNPQGIVNIRTILGNVLKQVTGIIGSLAFVGFVLGGFYWMTSQGNPEKVKLGLNSMIFSAIGLFVILASYAILTTILTSIGVSEGSTTPITTDGTTVGDESCKSTPGGQWGCVNIDNDACGIAAPDGADIAAKRDLCNTNSQSCRLNKCQGTFNAQDVVCCNVNPGAQTAGELPAPSATQCDDVYKSYALSCNSFSFGCRQNKDSADIVAIAYEAQKKGTKPAARGDDSYRIKGMCSGSDFCCLPNPTVNPNGKNSCEKAYGGTIGPRNGNLMCGTISGAEPTCETNQAAIDIITDLYNTVGIGSRLVGGGKAISGLCPAREVCCMPKI</sequence>
<feature type="region of interest" description="Disordered" evidence="1">
    <location>
        <begin position="183"/>
        <end position="209"/>
    </location>
</feature>
<evidence type="ECO:0000256" key="2">
    <source>
        <dbReference type="SAM" id="Phobius"/>
    </source>
</evidence>
<feature type="transmembrane region" description="Helical" evidence="2">
    <location>
        <begin position="418"/>
        <end position="440"/>
    </location>
</feature>
<keyword evidence="2" id="KW-1133">Transmembrane helix</keyword>
<evidence type="ECO:0000313" key="4">
    <source>
        <dbReference type="EMBL" id="PIR77353.1"/>
    </source>
</evidence>
<dbReference type="EMBL" id="PFBW01000129">
    <property type="protein sequence ID" value="PIR77353.1"/>
    <property type="molecule type" value="Genomic_DNA"/>
</dbReference>
<dbReference type="InterPro" id="IPR043993">
    <property type="entry name" value="T4SS_pilin"/>
</dbReference>
<keyword evidence="2" id="KW-0472">Membrane</keyword>
<protein>
    <submittedName>
        <fullName evidence="4">Uncharacterized protein</fullName>
    </submittedName>
</protein>
<dbReference type="Proteomes" id="UP000228528">
    <property type="component" value="Unassembled WGS sequence"/>
</dbReference>